<reference evidence="1 2" key="1">
    <citation type="submission" date="2017-05" db="EMBL/GenBank/DDBJ databases">
        <authorList>
            <person name="Varghese N."/>
            <person name="Submissions S."/>
        </authorList>
    </citation>
    <scope>NUCLEOTIDE SEQUENCE [LARGE SCALE GENOMIC DNA]</scope>
    <source>
        <strain evidence="1 2">DSM 21194</strain>
    </source>
</reference>
<dbReference type="EMBL" id="FXTH01000027">
    <property type="protein sequence ID" value="SMO92827.1"/>
    <property type="molecule type" value="Genomic_DNA"/>
</dbReference>
<protein>
    <submittedName>
        <fullName evidence="1">Uncharacterized protein</fullName>
    </submittedName>
</protein>
<evidence type="ECO:0000313" key="1">
    <source>
        <dbReference type="EMBL" id="SMO92827.1"/>
    </source>
</evidence>
<sequence length="80" mass="8083">METSFVNEQSCGCAGSGLAGNTSQSGCGCSGGLGENKAPETQKDLISEAKKYINGEIPTSYKIAGGVALILLLTLATRGN</sequence>
<proteinExistence type="predicted"/>
<dbReference type="RefSeq" id="WP_142716018.1">
    <property type="nucleotide sequence ID" value="NZ_FXTH01000027.1"/>
</dbReference>
<accession>A0A521F9N1</accession>
<dbReference type="Proteomes" id="UP000317593">
    <property type="component" value="Unassembled WGS sequence"/>
</dbReference>
<evidence type="ECO:0000313" key="2">
    <source>
        <dbReference type="Proteomes" id="UP000317593"/>
    </source>
</evidence>
<gene>
    <name evidence="1" type="ORF">SAMN06265218_1274</name>
</gene>
<organism evidence="1 2">
    <name type="scientific">Fodinibius sediminis</name>
    <dbReference type="NCBI Taxonomy" id="1214077"/>
    <lineage>
        <taxon>Bacteria</taxon>
        <taxon>Pseudomonadati</taxon>
        <taxon>Balneolota</taxon>
        <taxon>Balneolia</taxon>
        <taxon>Balneolales</taxon>
        <taxon>Balneolaceae</taxon>
        <taxon>Fodinibius</taxon>
    </lineage>
</organism>
<dbReference type="OrthoDB" id="1524869at2"/>
<keyword evidence="2" id="KW-1185">Reference proteome</keyword>
<name>A0A521F9N1_9BACT</name>
<dbReference type="AlphaFoldDB" id="A0A521F9N1"/>